<dbReference type="Proteomes" id="UP000194546">
    <property type="component" value="Unassembled WGS sequence"/>
</dbReference>
<feature type="domain" description="Acyl-CoA thioester hydrolase/bile acid-CoA amino acid N-acetyltransferase" evidence="3">
    <location>
        <begin position="18"/>
        <end position="134"/>
    </location>
</feature>
<dbReference type="Pfam" id="PF08840">
    <property type="entry name" value="BAAT_C"/>
    <property type="match status" value="2"/>
</dbReference>
<dbReference type="InterPro" id="IPR006862">
    <property type="entry name" value="Thio_Ohase/aa_AcTrfase"/>
</dbReference>
<evidence type="ECO:0000313" key="5">
    <source>
        <dbReference type="EMBL" id="OTP75559.1"/>
    </source>
</evidence>
<dbReference type="GO" id="GO:0006631">
    <property type="term" value="P:fatty acid metabolic process"/>
    <property type="evidence" value="ECO:0007669"/>
    <property type="project" value="TreeGrafter"/>
</dbReference>
<reference evidence="5 6" key="1">
    <citation type="submission" date="2017-03" db="EMBL/GenBank/DDBJ databases">
        <title>Genome analysis of strain PAMC 26510.</title>
        <authorList>
            <person name="Oh H.-M."/>
            <person name="Yang J.-A."/>
        </authorList>
    </citation>
    <scope>NUCLEOTIDE SEQUENCE [LARGE SCALE GENOMIC DNA]</scope>
    <source>
        <strain evidence="5 6">PAMC 26510</strain>
    </source>
</reference>
<feature type="domain" description="BAAT/Acyl-CoA thioester hydrolase C-terminal" evidence="4">
    <location>
        <begin position="321"/>
        <end position="425"/>
    </location>
</feature>
<evidence type="ECO:0000259" key="4">
    <source>
        <dbReference type="Pfam" id="PF08840"/>
    </source>
</evidence>
<dbReference type="GO" id="GO:0006637">
    <property type="term" value="P:acyl-CoA metabolic process"/>
    <property type="evidence" value="ECO:0007669"/>
    <property type="project" value="InterPro"/>
</dbReference>
<dbReference type="InterPro" id="IPR042490">
    <property type="entry name" value="Thio_Ohase/BAAT_N"/>
</dbReference>
<dbReference type="Gene3D" id="3.40.50.1820">
    <property type="entry name" value="alpha/beta hydrolase"/>
    <property type="match status" value="1"/>
</dbReference>
<protein>
    <submittedName>
        <fullName evidence="5">Cytosolic acyl coenzyme A thioester hydrolase, inducible</fullName>
    </submittedName>
</protein>
<dbReference type="Gene3D" id="2.60.40.2240">
    <property type="entry name" value="Acyl-CoA thioester hydrolase/BAAT N-terminal domain"/>
    <property type="match status" value="1"/>
</dbReference>
<dbReference type="SUPFAM" id="SSF53474">
    <property type="entry name" value="alpha/beta-Hydrolases"/>
    <property type="match status" value="1"/>
</dbReference>
<dbReference type="GO" id="GO:0047617">
    <property type="term" value="F:fatty acyl-CoA hydrolase activity"/>
    <property type="evidence" value="ECO:0007669"/>
    <property type="project" value="TreeGrafter"/>
</dbReference>
<evidence type="ECO:0000259" key="3">
    <source>
        <dbReference type="Pfam" id="PF04775"/>
    </source>
</evidence>
<feature type="active site" description="Charge relay system" evidence="2">
    <location>
        <position position="377"/>
    </location>
</feature>
<dbReference type="RefSeq" id="WP_086381614.1">
    <property type="nucleotide sequence ID" value="NZ_NBTY01000073.1"/>
</dbReference>
<dbReference type="Pfam" id="PF04775">
    <property type="entry name" value="Bile_Hydr_Trans"/>
    <property type="match status" value="1"/>
</dbReference>
<feature type="domain" description="BAAT/Acyl-CoA thioester hydrolase C-terminal" evidence="4">
    <location>
        <begin position="197"/>
        <end position="252"/>
    </location>
</feature>
<dbReference type="PANTHER" id="PTHR10824">
    <property type="entry name" value="ACYL-COENZYME A THIOESTERASE-RELATED"/>
    <property type="match status" value="1"/>
</dbReference>
<gene>
    <name evidence="5" type="ORF">PAMC26510_14045</name>
</gene>
<dbReference type="EMBL" id="NBTY01000073">
    <property type="protein sequence ID" value="OTP75559.1"/>
    <property type="molecule type" value="Genomic_DNA"/>
</dbReference>
<comment type="similarity">
    <text evidence="1">Belongs to the C/M/P thioester hydrolase family.</text>
</comment>
<dbReference type="PIRSF" id="PIRSF016521">
    <property type="entry name" value="Acyl-CoA_hydro"/>
    <property type="match status" value="1"/>
</dbReference>
<sequence>MSARIDVTPQTALIDVARDIVLSGFTPNAEVDAIARQIQHDGSEWESINRFIADETGCIDLRTAVPVSGDYAGSGAQAMGIVWSMRCVKEVPGVDSIEPLQVEIEARDTRGATAHASFTQQFLADGVTRREVREQGIVGTLFIPGTPGPHPAVIVLNGSGGGINEPRAALYAAHGIAAFALGYFKAPGLPPAISRTPLEYFARALGWLRQAVQPRNGFVAIAGQSRGGELALLLGATYPDLVSAVIGYVPSAVLHGTLRAGAVGEAPDSVAWTLGGKALPHVWDDNRYADWSAFRHPPAPGEPIRQAPAFVSALEDADAVARSRIEVERIAGPILLISGTDDGFWPSSRYADMIVDDLKQRGFAHSVEHLRYEGAGHSILFPHVPATLVARPHPVAGVRITAGGSASANAHANEASWPRVLLFIEAASCLTSHPE</sequence>
<dbReference type="InterPro" id="IPR029058">
    <property type="entry name" value="AB_hydrolase_fold"/>
</dbReference>
<evidence type="ECO:0000256" key="1">
    <source>
        <dbReference type="ARBA" id="ARBA00006538"/>
    </source>
</evidence>
<dbReference type="AlphaFoldDB" id="A0A242MVT9"/>
<evidence type="ECO:0000256" key="2">
    <source>
        <dbReference type="PIRSR" id="PIRSR016521-1"/>
    </source>
</evidence>
<feature type="active site" description="Charge relay system" evidence="2">
    <location>
        <position position="225"/>
    </location>
</feature>
<dbReference type="InterPro" id="IPR016662">
    <property type="entry name" value="Acyl-CoA_thioEstase_long-chain"/>
</dbReference>
<feature type="active site" description="Charge relay system" evidence="2">
    <location>
        <position position="342"/>
    </location>
</feature>
<evidence type="ECO:0000313" key="6">
    <source>
        <dbReference type="Proteomes" id="UP000194546"/>
    </source>
</evidence>
<proteinExistence type="inferred from homology"/>
<name>A0A242MVT9_CABSO</name>
<dbReference type="InterPro" id="IPR014940">
    <property type="entry name" value="BAAT_C"/>
</dbReference>
<accession>A0A242MVT9</accession>
<dbReference type="PANTHER" id="PTHR10824:SF4">
    <property type="entry name" value="ACYL-COENZYME A THIOESTERASE 1-LIKE"/>
    <property type="match status" value="1"/>
</dbReference>
<keyword evidence="5" id="KW-0378">Hydrolase</keyword>
<comment type="caution">
    <text evidence="5">The sequence shown here is derived from an EMBL/GenBank/DDBJ whole genome shotgun (WGS) entry which is preliminary data.</text>
</comment>
<organism evidence="5 6">
    <name type="scientific">Caballeronia sordidicola</name>
    <name type="common">Burkholderia sordidicola</name>
    <dbReference type="NCBI Taxonomy" id="196367"/>
    <lineage>
        <taxon>Bacteria</taxon>
        <taxon>Pseudomonadati</taxon>
        <taxon>Pseudomonadota</taxon>
        <taxon>Betaproteobacteria</taxon>
        <taxon>Burkholderiales</taxon>
        <taxon>Burkholderiaceae</taxon>
        <taxon>Caballeronia</taxon>
    </lineage>
</organism>